<dbReference type="EMBL" id="NVWI01000005">
    <property type="protein sequence ID" value="PCJ41546.1"/>
    <property type="molecule type" value="Genomic_DNA"/>
</dbReference>
<proteinExistence type="predicted"/>
<evidence type="ECO:0000256" key="1">
    <source>
        <dbReference type="SAM" id="Coils"/>
    </source>
</evidence>
<protein>
    <submittedName>
        <fullName evidence="2">Uncharacterized protein</fullName>
    </submittedName>
</protein>
<name>A0A2A5CDT7_9GAMM</name>
<keyword evidence="1" id="KW-0175">Coiled coil</keyword>
<comment type="caution">
    <text evidence="2">The sequence shown here is derived from an EMBL/GenBank/DDBJ whole genome shotgun (WGS) entry which is preliminary data.</text>
</comment>
<gene>
    <name evidence="2" type="ORF">COA71_08290</name>
</gene>
<dbReference type="AlphaFoldDB" id="A0A2A5CDT7"/>
<dbReference type="Proteomes" id="UP000228987">
    <property type="component" value="Unassembled WGS sequence"/>
</dbReference>
<evidence type="ECO:0000313" key="2">
    <source>
        <dbReference type="EMBL" id="PCJ41546.1"/>
    </source>
</evidence>
<organism evidence="2 3">
    <name type="scientific">SAR86 cluster bacterium</name>
    <dbReference type="NCBI Taxonomy" id="2030880"/>
    <lineage>
        <taxon>Bacteria</taxon>
        <taxon>Pseudomonadati</taxon>
        <taxon>Pseudomonadota</taxon>
        <taxon>Gammaproteobacteria</taxon>
        <taxon>SAR86 cluster</taxon>
    </lineage>
</organism>
<evidence type="ECO:0000313" key="3">
    <source>
        <dbReference type="Proteomes" id="UP000228987"/>
    </source>
</evidence>
<sequence length="232" mass="25186">MKIRSREINIFSMSALDLFASALGAFMLLTIVALPFFPNTGDSPELVAELEAVMGEQLDQMSQELETVNDALEQVRIELAMCEADAQDTPEIILTDVQGELESCQAQLAQTFAMVVINWSTGDDVDLHVIDPTGNEYYYAARNFPGSDAALAEDNTNGPGNEIWLSPSATEGIYEVYVNMFTKTDSNPAVVGGSIIYRDGRIFLPDTTLTSSGEKPLAASFRVDAQGNISLL</sequence>
<reference evidence="3" key="1">
    <citation type="submission" date="2017-08" db="EMBL/GenBank/DDBJ databases">
        <title>A dynamic microbial community with high functional redundancy inhabits the cold, oxic subseafloor aquifer.</title>
        <authorList>
            <person name="Tully B.J."/>
            <person name="Wheat C.G."/>
            <person name="Glazer B.T."/>
            <person name="Huber J.A."/>
        </authorList>
    </citation>
    <scope>NUCLEOTIDE SEQUENCE [LARGE SCALE GENOMIC DNA]</scope>
</reference>
<feature type="coiled-coil region" evidence="1">
    <location>
        <begin position="58"/>
        <end position="85"/>
    </location>
</feature>
<accession>A0A2A5CDT7</accession>